<organism evidence="2 3">
    <name type="scientific">Babjeviella inositovora NRRL Y-12698</name>
    <dbReference type="NCBI Taxonomy" id="984486"/>
    <lineage>
        <taxon>Eukaryota</taxon>
        <taxon>Fungi</taxon>
        <taxon>Dikarya</taxon>
        <taxon>Ascomycota</taxon>
        <taxon>Saccharomycotina</taxon>
        <taxon>Pichiomycetes</taxon>
        <taxon>Serinales incertae sedis</taxon>
        <taxon>Babjeviella</taxon>
    </lineage>
</organism>
<dbReference type="PROSITE" id="PS50003">
    <property type="entry name" value="PH_DOMAIN"/>
    <property type="match status" value="1"/>
</dbReference>
<dbReference type="InterPro" id="IPR057379">
    <property type="entry name" value="PH_SPO71"/>
</dbReference>
<name>A0A1E3QM82_9ASCO</name>
<gene>
    <name evidence="2" type="ORF">BABINDRAFT_21767</name>
</gene>
<dbReference type="InterPro" id="IPR039486">
    <property type="entry name" value="Mug56/Spo71_PH"/>
</dbReference>
<dbReference type="SMART" id="SM00233">
    <property type="entry name" value="PH"/>
    <property type="match status" value="1"/>
</dbReference>
<evidence type="ECO:0000313" key="2">
    <source>
        <dbReference type="EMBL" id="ODQ78791.1"/>
    </source>
</evidence>
<protein>
    <recommendedName>
        <fullName evidence="1">PH domain-containing protein</fullName>
    </recommendedName>
</protein>
<dbReference type="InterPro" id="IPR040345">
    <property type="entry name" value="Mug56/Spo71"/>
</dbReference>
<dbReference type="EMBL" id="KV454434">
    <property type="protein sequence ID" value="ODQ78791.1"/>
    <property type="molecule type" value="Genomic_DNA"/>
</dbReference>
<sequence length="748" mass="85481">VRRDMQTLGTLFHTDEWLLDYETGEILGVEKMLVMVKYTAQQSFLAPFTDAEPYDTRVTERWKEYLLVVRSSGDMDQPLLVQFYKNRGILQKDASIRENTLDFTFTHRCTASLYSNLDKSIALTVPVSNGLYIYILKTHTQSASVRWLSLFRSTLGEVNDGRFYITVPDLHTSLEIHIPRDRYDELVDESRQMGKGLDLCLHNRTVTFATTPILAYLIDKCLEQLQRGQSPEQAELLTAWKRDKTQLNLVLRDHDRIEWIDNHTQAFVYSRWLSHAGFSLELRPLTHYPRETKVDVLHEPEKIEGFLCLLTTRKGHTRRRLMGTPAVKLVYFFSCENLLFKVKFFRAVPPLPQVGLINADGSIPNKEALLALLNTMDDVYTHSVYRLDTTGQLDFLRPETSVSAFQEHDTNAFYEAERKIKQVVKAGEVLDMCDIDHIIPVMSEEVDRLVRLECKYVWQGVASTEVKEADVIGGVFEIVMRNGCRIRLQTSTSLLRDEWVLRLTAMKDYWTARKGADLRLMSEVRQRNLDQLGVDEYDESCVGAFPWEKSNYVSSPELYNVSAAAMTSAVSMSGVLFQKPKKHASFKKYFVVLAPGLLILYNYYDRSASGNVVLTSGHPHFLTIALSECYVYSGNTTSLDLLKRDTAFDSSNPGFQGLPRIYSDGWKSSEQEPARCFTLWFGKKRAMSGKNHKVALNEAKGKKSAPKNPGIVKIVSRLGVTGNSMVFMARSAQEKDLWVTKLLYEIER</sequence>
<dbReference type="GO" id="GO:0005628">
    <property type="term" value="C:prospore membrane"/>
    <property type="evidence" value="ECO:0007669"/>
    <property type="project" value="TreeGrafter"/>
</dbReference>
<dbReference type="GeneID" id="30149125"/>
<dbReference type="SUPFAM" id="SSF50729">
    <property type="entry name" value="PH domain-like"/>
    <property type="match status" value="1"/>
</dbReference>
<proteinExistence type="predicted"/>
<dbReference type="AlphaFoldDB" id="A0A1E3QM82"/>
<evidence type="ECO:0000259" key="1">
    <source>
        <dbReference type="PROSITE" id="PS50003"/>
    </source>
</evidence>
<dbReference type="STRING" id="984486.A0A1E3QM82"/>
<dbReference type="PANTHER" id="PTHR28076">
    <property type="entry name" value="SPORULATION-SPECIFIC PROTEIN 71"/>
    <property type="match status" value="1"/>
</dbReference>
<keyword evidence="3" id="KW-1185">Reference proteome</keyword>
<feature type="domain" description="PH" evidence="1">
    <location>
        <begin position="569"/>
        <end position="747"/>
    </location>
</feature>
<dbReference type="Pfam" id="PF23207">
    <property type="entry name" value="PH_SPO71"/>
    <property type="match status" value="1"/>
</dbReference>
<dbReference type="InterPro" id="IPR001849">
    <property type="entry name" value="PH_domain"/>
</dbReference>
<dbReference type="RefSeq" id="XP_018984119.1">
    <property type="nucleotide sequence ID" value="XM_019131272.1"/>
</dbReference>
<dbReference type="Proteomes" id="UP000094336">
    <property type="component" value="Unassembled WGS sequence"/>
</dbReference>
<dbReference type="PANTHER" id="PTHR28076:SF1">
    <property type="entry name" value="PROSPORE MEMBRANE ADAPTER PROTEIN SPO71"/>
    <property type="match status" value="1"/>
</dbReference>
<feature type="non-terminal residue" evidence="2">
    <location>
        <position position="748"/>
    </location>
</feature>
<accession>A0A1E3QM82</accession>
<feature type="non-terminal residue" evidence="2">
    <location>
        <position position="1"/>
    </location>
</feature>
<evidence type="ECO:0000313" key="3">
    <source>
        <dbReference type="Proteomes" id="UP000094336"/>
    </source>
</evidence>
<dbReference type="GO" id="GO:1902657">
    <property type="term" value="P:protein localization to prospore membrane"/>
    <property type="evidence" value="ECO:0007669"/>
    <property type="project" value="InterPro"/>
</dbReference>
<dbReference type="Pfam" id="PF15404">
    <property type="entry name" value="PH_4"/>
    <property type="match status" value="1"/>
</dbReference>
<dbReference type="OrthoDB" id="5579281at2759"/>
<reference evidence="3" key="1">
    <citation type="submission" date="2016-05" db="EMBL/GenBank/DDBJ databases">
        <title>Comparative genomics of biotechnologically important yeasts.</title>
        <authorList>
            <consortium name="DOE Joint Genome Institute"/>
            <person name="Riley R."/>
            <person name="Haridas S."/>
            <person name="Wolfe K.H."/>
            <person name="Lopes M.R."/>
            <person name="Hittinger C.T."/>
            <person name="Goker M."/>
            <person name="Salamov A."/>
            <person name="Wisecaver J."/>
            <person name="Long T.M."/>
            <person name="Aerts A.L."/>
            <person name="Barry K."/>
            <person name="Choi C."/>
            <person name="Clum A."/>
            <person name="Coughlan A.Y."/>
            <person name="Deshpande S."/>
            <person name="Douglass A.P."/>
            <person name="Hanson S.J."/>
            <person name="Klenk H.-P."/>
            <person name="Labutti K."/>
            <person name="Lapidus A."/>
            <person name="Lindquist E."/>
            <person name="Lipzen A."/>
            <person name="Meier-Kolthoff J.P."/>
            <person name="Ohm R.A."/>
            <person name="Otillar R.P."/>
            <person name="Pangilinan J."/>
            <person name="Peng Y."/>
            <person name="Rokas A."/>
            <person name="Rosa C.A."/>
            <person name="Scheuner C."/>
            <person name="Sibirny A.A."/>
            <person name="Slot J.C."/>
            <person name="Stielow J.B."/>
            <person name="Sun H."/>
            <person name="Kurtzman C.P."/>
            <person name="Blackwell M."/>
            <person name="Grigoriev I.V."/>
            <person name="Jeffries T.W."/>
        </authorList>
    </citation>
    <scope>NUCLEOTIDE SEQUENCE [LARGE SCALE GENOMIC DNA]</scope>
    <source>
        <strain evidence="3">NRRL Y-12698</strain>
    </source>
</reference>